<reference evidence="6" key="2">
    <citation type="submission" date="2022-01" db="EMBL/GenBank/DDBJ databases">
        <authorList>
            <person name="Yamashiro T."/>
            <person name="Shiraishi A."/>
            <person name="Satake H."/>
            <person name="Nakayama K."/>
        </authorList>
    </citation>
    <scope>NUCLEOTIDE SEQUENCE</scope>
</reference>
<dbReference type="InterPro" id="IPR054722">
    <property type="entry name" value="PolX-like_BBD"/>
</dbReference>
<dbReference type="Proteomes" id="UP001151760">
    <property type="component" value="Unassembled WGS sequence"/>
</dbReference>
<dbReference type="SUPFAM" id="SSF57756">
    <property type="entry name" value="Retrovirus zinc finger-like domains"/>
    <property type="match status" value="1"/>
</dbReference>
<dbReference type="EMBL" id="BQNB010008876">
    <property type="protein sequence ID" value="GJS55558.1"/>
    <property type="molecule type" value="Genomic_DNA"/>
</dbReference>
<evidence type="ECO:0000259" key="4">
    <source>
        <dbReference type="PROSITE" id="PS50158"/>
    </source>
</evidence>
<comment type="caution">
    <text evidence="6">The sequence shown here is derived from an EMBL/GenBank/DDBJ whole genome shotgun (WGS) entry which is preliminary data.</text>
</comment>
<dbReference type="Pfam" id="PF00098">
    <property type="entry name" value="zf-CCHC"/>
    <property type="match status" value="1"/>
</dbReference>
<dbReference type="InterPro" id="IPR039537">
    <property type="entry name" value="Retrotran_Ty1/copia-like"/>
</dbReference>
<feature type="region of interest" description="Disordered" evidence="3">
    <location>
        <begin position="1050"/>
        <end position="1107"/>
    </location>
</feature>
<feature type="compositionally biased region" description="Basic and acidic residues" evidence="3">
    <location>
        <begin position="1066"/>
        <end position="1087"/>
    </location>
</feature>
<feature type="domain" description="CCHC-type" evidence="4">
    <location>
        <begin position="276"/>
        <end position="290"/>
    </location>
</feature>
<dbReference type="SUPFAM" id="SSF53098">
    <property type="entry name" value="Ribonuclease H-like"/>
    <property type="match status" value="1"/>
</dbReference>
<evidence type="ECO:0000256" key="2">
    <source>
        <dbReference type="PROSITE-ProRule" id="PRU00047"/>
    </source>
</evidence>
<dbReference type="Pfam" id="PF22936">
    <property type="entry name" value="Pol_BBD"/>
    <property type="match status" value="1"/>
</dbReference>
<name>A0ABQ4WRQ9_9ASTR</name>
<evidence type="ECO:0000313" key="7">
    <source>
        <dbReference type="Proteomes" id="UP001151760"/>
    </source>
</evidence>
<keyword evidence="2" id="KW-0863">Zinc-finger</keyword>
<feature type="compositionally biased region" description="Polar residues" evidence="3">
    <location>
        <begin position="1088"/>
        <end position="1107"/>
    </location>
</feature>
<organism evidence="6 7">
    <name type="scientific">Tanacetum coccineum</name>
    <dbReference type="NCBI Taxonomy" id="301880"/>
    <lineage>
        <taxon>Eukaryota</taxon>
        <taxon>Viridiplantae</taxon>
        <taxon>Streptophyta</taxon>
        <taxon>Embryophyta</taxon>
        <taxon>Tracheophyta</taxon>
        <taxon>Spermatophyta</taxon>
        <taxon>Magnoliopsida</taxon>
        <taxon>eudicotyledons</taxon>
        <taxon>Gunneridae</taxon>
        <taxon>Pentapetalae</taxon>
        <taxon>asterids</taxon>
        <taxon>campanulids</taxon>
        <taxon>Asterales</taxon>
        <taxon>Asteraceae</taxon>
        <taxon>Asteroideae</taxon>
        <taxon>Anthemideae</taxon>
        <taxon>Anthemidinae</taxon>
        <taxon>Tanacetum</taxon>
    </lineage>
</organism>
<dbReference type="Pfam" id="PF14223">
    <property type="entry name" value="Retrotran_gag_2"/>
    <property type="match status" value="1"/>
</dbReference>
<sequence length="1313" mass="147592">MGIVGIKRLLSAVEVNAASYNCPVTTEKKVQKKNDVKVRSMLLMALPNEHLMTFNQLKDAKTLFAAIQTRFGGNEAIKKTQKTLLKQMYENFSAPSTESLDSIFNRLQKIVSQLAILGENISQEDLNLKFLRSLPSEWNTHVVVWRNKPDLDTMSFDDLYNNFKIVEQEVKGTASSSSSSSSQNMAFVSSPSSTNEVNTAYGVSTANTQVSPASTQVSTASTQVSTVNLSDDTVYAFFATQPNGSQLVYEDLEQIHEDDIEEMNLKWQLALSKVECFNCHKMGHFARECRGPRNQDSRNRNQDSSRRTIIVEETSSKAMVAIDGAGFDWSYMVDDEVPTNMALIYFSDTKFNKYEFNLATYKRGLASVEEQLVFYKKNNLDKLIGSQITDKNRKGVGFVSYNDVLPPHIGLFLPPNLDLSYSGLEKFQQPKFEGYGPKTSKSVSEDISNEVRKSLDAPLVKDLETDDKLEKKTIFPTVSKIEFVRPKQQEKPVRKPVKEMVVSGNNYTRVNYNYSAKKAHPSAHRNIVPRAVLMKTGLRPLNTARPVNTARPNLEVVNVVRSNQVNVVKGHPQKEDQGYVNSGCSRHMTGNMSYLSDFKEFDGGYVTFRGGAKGGKITGKGTLKTGKLDFEDVYFVKELQFNLFSVSQMCDKKNSVLFTDTGCFVLSPDFKLADESQVLLKVPRKNNMYSVDMKNIIPKESLTCLVAKATLDESMLWHRRLGHVNFKTINKLVKENLVRGLPTKRFENDQTCVACLKGKQHKASCKSKIQNSITQPLFMLHMDLFGLTFVSSLMNKKYCLVVTDDYSRFTWVFFLASKDETSGILKSFITEIENLVDKKVKIIRCDNGTEFKNRVMSEFCEKKGIKKEFSVARTPQQNGVVERRNRTLIEAARTMLADSKLPTTFWAKAVNTACYVQNRVLVVKPHNKTPYELFRGRTPALSFMRPFGCHVTILNTLDYLGKFDGKSHEGFFIGILEDKPIIAGDGPKWLFDIDVLTKSMNYVPVVAGKNSNDLVGIEESIGAGHSSKETGSSQDYILMPLWKDGSLFDSSLKNASNDEPQPSSDAGKKDDEGVNKESGIDDQERPKNSTQDINTAGPSINTASTNVNTGSLNINIVSPTVTIAPLEATHADFFGDETEVDMSNITTTYPVPSTLNTRIHKDHSLDHVIGDVQSGVQTRRMTKTTNEQGFISVVYEGKTHEDLHTCLFTCFLSQEEPKKVIQALKDPSWIEAMQEELLQFKLQQVSTLVDLPCGKRAIGTKWVYRNKKDERVAWIEAIRLFLAYASFKDFVVYQMDVKSAFPHGKIEEEVYFC</sequence>
<dbReference type="Pfam" id="PF13976">
    <property type="entry name" value="gag_pre-integrs"/>
    <property type="match status" value="1"/>
</dbReference>
<dbReference type="PANTHER" id="PTHR42648">
    <property type="entry name" value="TRANSPOSASE, PUTATIVE-RELATED"/>
    <property type="match status" value="1"/>
</dbReference>
<protein>
    <submittedName>
        <fullName evidence="6">Ribonuclease H-like domain-containing protein</fullName>
    </submittedName>
</protein>
<evidence type="ECO:0000256" key="3">
    <source>
        <dbReference type="SAM" id="MobiDB-lite"/>
    </source>
</evidence>
<evidence type="ECO:0000313" key="6">
    <source>
        <dbReference type="EMBL" id="GJS55558.1"/>
    </source>
</evidence>
<dbReference type="PROSITE" id="PS50158">
    <property type="entry name" value="ZF_CCHC"/>
    <property type="match status" value="1"/>
</dbReference>
<dbReference type="PROSITE" id="PS50994">
    <property type="entry name" value="INTEGRASE"/>
    <property type="match status" value="1"/>
</dbReference>
<dbReference type="InterPro" id="IPR025724">
    <property type="entry name" value="GAG-pre-integrase_dom"/>
</dbReference>
<proteinExistence type="predicted"/>
<dbReference type="Gene3D" id="4.10.60.10">
    <property type="entry name" value="Zinc finger, CCHC-type"/>
    <property type="match status" value="1"/>
</dbReference>
<gene>
    <name evidence="6" type="ORF">Tco_0628920</name>
</gene>
<keyword evidence="2" id="KW-0479">Metal-binding</keyword>
<evidence type="ECO:0000259" key="5">
    <source>
        <dbReference type="PROSITE" id="PS50994"/>
    </source>
</evidence>
<dbReference type="SMART" id="SM00343">
    <property type="entry name" value="ZnF_C2HC"/>
    <property type="match status" value="1"/>
</dbReference>
<keyword evidence="7" id="KW-1185">Reference proteome</keyword>
<evidence type="ECO:0000256" key="1">
    <source>
        <dbReference type="ARBA" id="ARBA00022670"/>
    </source>
</evidence>
<dbReference type="InterPro" id="IPR001878">
    <property type="entry name" value="Znf_CCHC"/>
</dbReference>
<dbReference type="InterPro" id="IPR036875">
    <property type="entry name" value="Znf_CCHC_sf"/>
</dbReference>
<dbReference type="InterPro" id="IPR012337">
    <property type="entry name" value="RNaseH-like_sf"/>
</dbReference>
<feature type="compositionally biased region" description="Polar residues" evidence="3">
    <location>
        <begin position="183"/>
        <end position="193"/>
    </location>
</feature>
<keyword evidence="2" id="KW-0862">Zinc</keyword>
<feature type="compositionally biased region" description="Polar residues" evidence="3">
    <location>
        <begin position="1050"/>
        <end position="1064"/>
    </location>
</feature>
<feature type="region of interest" description="Disordered" evidence="3">
    <location>
        <begin position="174"/>
        <end position="193"/>
    </location>
</feature>
<keyword evidence="1" id="KW-0378">Hydrolase</keyword>
<dbReference type="InterPro" id="IPR001584">
    <property type="entry name" value="Integrase_cat-core"/>
</dbReference>
<reference evidence="6" key="1">
    <citation type="journal article" date="2022" name="Int. J. Mol. Sci.">
        <title>Draft Genome of Tanacetum Coccineum: Genomic Comparison of Closely Related Tanacetum-Family Plants.</title>
        <authorList>
            <person name="Yamashiro T."/>
            <person name="Shiraishi A."/>
            <person name="Nakayama K."/>
            <person name="Satake H."/>
        </authorList>
    </citation>
    <scope>NUCLEOTIDE SEQUENCE</scope>
</reference>
<dbReference type="InterPro" id="IPR036397">
    <property type="entry name" value="RNaseH_sf"/>
</dbReference>
<feature type="domain" description="Integrase catalytic" evidence="5">
    <location>
        <begin position="772"/>
        <end position="938"/>
    </location>
</feature>
<accession>A0ABQ4WRQ9</accession>
<dbReference type="PANTHER" id="PTHR42648:SF32">
    <property type="entry name" value="RIBONUCLEASE H-LIKE DOMAIN, GAG-PRE-INTEGRASE DOMAIN PROTEIN-RELATED"/>
    <property type="match status" value="1"/>
</dbReference>
<dbReference type="Pfam" id="PF00665">
    <property type="entry name" value="rve"/>
    <property type="match status" value="1"/>
</dbReference>
<keyword evidence="1" id="KW-0645">Protease</keyword>
<dbReference type="Gene3D" id="3.30.420.10">
    <property type="entry name" value="Ribonuclease H-like superfamily/Ribonuclease H"/>
    <property type="match status" value="1"/>
</dbReference>